<dbReference type="Pfam" id="PF10343">
    <property type="entry name" value="Q_salvage"/>
    <property type="match status" value="2"/>
</dbReference>
<evidence type="ECO:0000256" key="6">
    <source>
        <dbReference type="RuleBase" id="RU365002"/>
    </source>
</evidence>
<evidence type="ECO:0000259" key="7">
    <source>
        <dbReference type="PROSITE" id="PS51471"/>
    </source>
</evidence>
<dbReference type="AlphaFoldDB" id="A0A9W8EFC0"/>
<evidence type="ECO:0000256" key="3">
    <source>
        <dbReference type="ARBA" id="ARBA00035306"/>
    </source>
</evidence>
<sequence>MSCEPSADLYRELFGDEDSDSESLDLSSVNEPLAQAVEEPIPGLVINRGALDSKLCERYFTWLSTEYFSESSGQKRINQGMHFGPLTDSNTPLGYLAHISLKLQILPSTVSKRAVVFDQGIINLYDSGEGIGDHVDLLRFDDGVVGFSFGDAATMRFRRVGKTKEDMERATKYAQELDGEDREEIRIRVAAGDVYALSGEARYLWTHGIPGQIDGQSNVAERRISDFAQAVRVVDQAISFRSPVYSISESRASTTKNPTLLVWPLHYFTFQQFTMPSACREFKESATERVVSSAEFINKHSLDVHVPEEGVRRAAQEILSRMQSVGYSTAEWKKHTLTPSVADQHAIEWIFVVDALNFSFWSDKQANEQYTVTLDGQTYRGYWTLCAAVNRALREGIPITDARYYSQASSGELEHVFRGDSSEKIPMLEERIRVLREVGGVLVDRYGGRFGQMLEESGGSAQRLVGTVVEEFSSFRDEHQFEGRTVAMYKRAQILVADIWACFEGKGSGQFEDIDRVTMFADYRVPQALCHFGALEYSPQLRRFLEQSESAVRGVGEQQAECSPPAPGMLPSGHRWEVEIRGNSIWAVERIRQHIRQTAQGTEVNAILIDFYMWDYSKENAQDMQDIPIHLTRSVFY</sequence>
<dbReference type="InterPro" id="IPR027450">
    <property type="entry name" value="AlkB-like"/>
</dbReference>
<protein>
    <recommendedName>
        <fullName evidence="3 6">Queuosine 5'-phosphate N-glycosylase/hydrolase</fullName>
        <ecNumber evidence="6">3.2.2.-</ecNumber>
    </recommendedName>
    <alternativeName>
        <fullName evidence="4 6">Queuosine-nucleotide N-glycosylase/hydrolase</fullName>
    </alternativeName>
</protein>
<comment type="similarity">
    <text evidence="2 6">Belongs to the QNG1 protein family.</text>
</comment>
<dbReference type="OrthoDB" id="416777at2759"/>
<dbReference type="GO" id="GO:0016787">
    <property type="term" value="F:hydrolase activity"/>
    <property type="evidence" value="ECO:0007669"/>
    <property type="project" value="UniProtKB-KW"/>
</dbReference>
<evidence type="ECO:0000313" key="9">
    <source>
        <dbReference type="Proteomes" id="UP001150907"/>
    </source>
</evidence>
<dbReference type="SUPFAM" id="SSF51197">
    <property type="entry name" value="Clavaminate synthase-like"/>
    <property type="match status" value="1"/>
</dbReference>
<feature type="domain" description="Fe2OG dioxygenase" evidence="7">
    <location>
        <begin position="116"/>
        <end position="235"/>
    </location>
</feature>
<reference evidence="8" key="1">
    <citation type="submission" date="2022-07" db="EMBL/GenBank/DDBJ databases">
        <title>Phylogenomic reconstructions and comparative analyses of Kickxellomycotina fungi.</title>
        <authorList>
            <person name="Reynolds N.K."/>
            <person name="Stajich J.E."/>
            <person name="Barry K."/>
            <person name="Grigoriev I.V."/>
            <person name="Crous P."/>
            <person name="Smith M.E."/>
        </authorList>
    </citation>
    <scope>NUCLEOTIDE SEQUENCE</scope>
    <source>
        <strain evidence="8">IMI 214461</strain>
    </source>
</reference>
<organism evidence="8 9">
    <name type="scientific">Coemansia thaxteri</name>
    <dbReference type="NCBI Taxonomy" id="2663907"/>
    <lineage>
        <taxon>Eukaryota</taxon>
        <taxon>Fungi</taxon>
        <taxon>Fungi incertae sedis</taxon>
        <taxon>Zoopagomycota</taxon>
        <taxon>Kickxellomycotina</taxon>
        <taxon>Kickxellomycetes</taxon>
        <taxon>Kickxellales</taxon>
        <taxon>Kickxellaceae</taxon>
        <taxon>Coemansia</taxon>
    </lineage>
</organism>
<evidence type="ECO:0000313" key="8">
    <source>
        <dbReference type="EMBL" id="KAJ2004009.1"/>
    </source>
</evidence>
<evidence type="ECO:0000256" key="1">
    <source>
        <dbReference type="ARBA" id="ARBA00022801"/>
    </source>
</evidence>
<evidence type="ECO:0000256" key="2">
    <source>
        <dbReference type="ARBA" id="ARBA00035119"/>
    </source>
</evidence>
<evidence type="ECO:0000256" key="4">
    <source>
        <dbReference type="ARBA" id="ARBA00035393"/>
    </source>
</evidence>
<dbReference type="InterPro" id="IPR037151">
    <property type="entry name" value="AlkB-like_sf"/>
</dbReference>
<dbReference type="InterPro" id="IPR005123">
    <property type="entry name" value="Oxoglu/Fe-dep_dioxygenase_dom"/>
</dbReference>
<dbReference type="PANTHER" id="PTHR21314:SF0">
    <property type="entry name" value="QUEUOSINE 5'-PHOSPHATE N-GLYCOSYLASE_HYDROLASE"/>
    <property type="match status" value="1"/>
</dbReference>
<dbReference type="Proteomes" id="UP001150907">
    <property type="component" value="Unassembled WGS sequence"/>
</dbReference>
<accession>A0A9W8EFC0</accession>
<keyword evidence="1 6" id="KW-0378">Hydrolase</keyword>
<name>A0A9W8EFC0_9FUNG</name>
<keyword evidence="9" id="KW-1185">Reference proteome</keyword>
<dbReference type="GO" id="GO:0006400">
    <property type="term" value="P:tRNA modification"/>
    <property type="evidence" value="ECO:0007669"/>
    <property type="project" value="TreeGrafter"/>
</dbReference>
<comment type="function">
    <text evidence="6">Catalyzes the hydrolysis of queuosine 5'-phosphate, releasing the nucleobase queuine (q). Is required for salvage of queuine from exogenous queuosine (Q) that is imported and then converted to queuosine 5'-phosphate intracellularly.</text>
</comment>
<dbReference type="EC" id="3.2.2.-" evidence="6"/>
<gene>
    <name evidence="8" type="ORF">H4R26_002748</name>
</gene>
<dbReference type="EMBL" id="JANBQF010000181">
    <property type="protein sequence ID" value="KAJ2004009.1"/>
    <property type="molecule type" value="Genomic_DNA"/>
</dbReference>
<proteinExistence type="inferred from homology"/>
<evidence type="ECO:0000256" key="5">
    <source>
        <dbReference type="ARBA" id="ARBA00048204"/>
    </source>
</evidence>
<dbReference type="InterPro" id="IPR019438">
    <property type="entry name" value="Q_salvage"/>
</dbReference>
<dbReference type="PANTHER" id="PTHR21314">
    <property type="entry name" value="QUEUOSINE 5'-PHOSPHATE N-GLYCOSYLASE_HYDROLASE-RELATED"/>
    <property type="match status" value="1"/>
</dbReference>
<dbReference type="Pfam" id="PF13532">
    <property type="entry name" value="2OG-FeII_Oxy_2"/>
    <property type="match status" value="1"/>
</dbReference>
<comment type="caution">
    <text evidence="8">The sequence shown here is derived from an EMBL/GenBank/DDBJ whole genome shotgun (WGS) entry which is preliminary data.</text>
</comment>
<comment type="catalytic activity">
    <reaction evidence="5 6">
        <text>queuosine 5'-phosphate + H2O = queuine + D-ribose 5-phosphate</text>
        <dbReference type="Rhea" id="RHEA:75387"/>
        <dbReference type="ChEBI" id="CHEBI:15377"/>
        <dbReference type="ChEBI" id="CHEBI:17433"/>
        <dbReference type="ChEBI" id="CHEBI:78346"/>
        <dbReference type="ChEBI" id="CHEBI:194371"/>
    </reaction>
    <physiologicalReaction direction="left-to-right" evidence="5 6">
        <dbReference type="Rhea" id="RHEA:75388"/>
    </physiologicalReaction>
</comment>
<dbReference type="Gene3D" id="2.60.120.590">
    <property type="entry name" value="Alpha-ketoglutarate-dependent dioxygenase AlkB-like"/>
    <property type="match status" value="1"/>
</dbReference>
<dbReference type="PROSITE" id="PS51471">
    <property type="entry name" value="FE2OG_OXY"/>
    <property type="match status" value="1"/>
</dbReference>